<protein>
    <recommendedName>
        <fullName evidence="3">Metal-dependent phosphohydrolase</fullName>
    </recommendedName>
</protein>
<evidence type="ECO:0000313" key="2">
    <source>
        <dbReference type="Proteomes" id="UP000494115"/>
    </source>
</evidence>
<dbReference type="SUPFAM" id="SSF109604">
    <property type="entry name" value="HD-domain/PDEase-like"/>
    <property type="match status" value="1"/>
</dbReference>
<dbReference type="Gene3D" id="1.10.3210.10">
    <property type="entry name" value="Hypothetical protein af1432"/>
    <property type="match status" value="1"/>
</dbReference>
<dbReference type="Proteomes" id="UP000494115">
    <property type="component" value="Unassembled WGS sequence"/>
</dbReference>
<keyword evidence="2" id="KW-1185">Reference proteome</keyword>
<proteinExistence type="predicted"/>
<sequence length="184" mass="20544">MKPTILTASGKYFDFANPALDSIDIEDIATALSRICRFTGHTTQFYSVAQHSVHVSYAVPPEYGLQGLLHDAAEAYLGDVSSPLKQLLPEYKVIEERVERVICKRFGLPFPLHPSIKEADLRMLVTERRDLMPQPYERQRVVDAVAWSWTAAIEPLDATISARTPGSAELLFLARFKELTAPAA</sequence>
<dbReference type="EMBL" id="CADIKM010000021">
    <property type="protein sequence ID" value="CAB3795624.1"/>
    <property type="molecule type" value="Genomic_DNA"/>
</dbReference>
<dbReference type="AlphaFoldDB" id="A0A6S7D4B6"/>
<accession>A0A6S7D4B6</accession>
<evidence type="ECO:0008006" key="3">
    <source>
        <dbReference type="Google" id="ProtNLM"/>
    </source>
</evidence>
<dbReference type="RefSeq" id="WP_175106465.1">
    <property type="nucleotide sequence ID" value="NZ_CADIKM010000021.1"/>
</dbReference>
<reference evidence="1 2" key="1">
    <citation type="submission" date="2020-04" db="EMBL/GenBank/DDBJ databases">
        <authorList>
            <person name="De Canck E."/>
        </authorList>
    </citation>
    <scope>NUCLEOTIDE SEQUENCE [LARGE SCALE GENOMIC DNA]</scope>
    <source>
        <strain evidence="1 2">LMG 28138</strain>
    </source>
</reference>
<organism evidence="1 2">
    <name type="scientific">Pararobbsia alpina</name>
    <dbReference type="NCBI Taxonomy" id="621374"/>
    <lineage>
        <taxon>Bacteria</taxon>
        <taxon>Pseudomonadati</taxon>
        <taxon>Pseudomonadota</taxon>
        <taxon>Betaproteobacteria</taxon>
        <taxon>Burkholderiales</taxon>
        <taxon>Burkholderiaceae</taxon>
        <taxon>Pararobbsia</taxon>
    </lineage>
</organism>
<evidence type="ECO:0000313" key="1">
    <source>
        <dbReference type="EMBL" id="CAB3795624.1"/>
    </source>
</evidence>
<name>A0A6S7D4B6_9BURK</name>
<gene>
    <name evidence="1" type="ORF">LMG28138_03917</name>
</gene>